<dbReference type="AlphaFoldDB" id="A0A2P2PV63"/>
<evidence type="ECO:0000313" key="1">
    <source>
        <dbReference type="EMBL" id="MBX58519.1"/>
    </source>
</evidence>
<proteinExistence type="predicted"/>
<dbReference type="EMBL" id="GGEC01078035">
    <property type="protein sequence ID" value="MBX58519.1"/>
    <property type="molecule type" value="Transcribed_RNA"/>
</dbReference>
<reference evidence="1" key="1">
    <citation type="submission" date="2018-02" db="EMBL/GenBank/DDBJ databases">
        <title>Rhizophora mucronata_Transcriptome.</title>
        <authorList>
            <person name="Meera S.P."/>
            <person name="Sreeshan A."/>
            <person name="Augustine A."/>
        </authorList>
    </citation>
    <scope>NUCLEOTIDE SEQUENCE</scope>
    <source>
        <tissue evidence="1">Leaf</tissue>
    </source>
</reference>
<protein>
    <submittedName>
        <fullName evidence="1">Uncharacterized protein</fullName>
    </submittedName>
</protein>
<sequence length="30" mass="3291">MTTDGNLSQRRGTKSSEAKITECCLYILNG</sequence>
<name>A0A2P2PV63_RHIMU</name>
<accession>A0A2P2PV63</accession>
<organism evidence="1">
    <name type="scientific">Rhizophora mucronata</name>
    <name type="common">Asiatic mangrove</name>
    <dbReference type="NCBI Taxonomy" id="61149"/>
    <lineage>
        <taxon>Eukaryota</taxon>
        <taxon>Viridiplantae</taxon>
        <taxon>Streptophyta</taxon>
        <taxon>Embryophyta</taxon>
        <taxon>Tracheophyta</taxon>
        <taxon>Spermatophyta</taxon>
        <taxon>Magnoliopsida</taxon>
        <taxon>eudicotyledons</taxon>
        <taxon>Gunneridae</taxon>
        <taxon>Pentapetalae</taxon>
        <taxon>rosids</taxon>
        <taxon>fabids</taxon>
        <taxon>Malpighiales</taxon>
        <taxon>Rhizophoraceae</taxon>
        <taxon>Rhizophora</taxon>
    </lineage>
</organism>